<accession>A0A9N7NPS9</accession>
<dbReference type="OrthoDB" id="1424420at2759"/>
<feature type="compositionally biased region" description="Polar residues" evidence="1">
    <location>
        <begin position="94"/>
        <end position="103"/>
    </location>
</feature>
<organism evidence="2 3">
    <name type="scientific">Striga hermonthica</name>
    <name type="common">Purple witchweed</name>
    <name type="synonym">Buchnera hermonthica</name>
    <dbReference type="NCBI Taxonomy" id="68872"/>
    <lineage>
        <taxon>Eukaryota</taxon>
        <taxon>Viridiplantae</taxon>
        <taxon>Streptophyta</taxon>
        <taxon>Embryophyta</taxon>
        <taxon>Tracheophyta</taxon>
        <taxon>Spermatophyta</taxon>
        <taxon>Magnoliopsida</taxon>
        <taxon>eudicotyledons</taxon>
        <taxon>Gunneridae</taxon>
        <taxon>Pentapetalae</taxon>
        <taxon>asterids</taxon>
        <taxon>lamiids</taxon>
        <taxon>Lamiales</taxon>
        <taxon>Orobanchaceae</taxon>
        <taxon>Buchnereae</taxon>
        <taxon>Striga</taxon>
    </lineage>
</organism>
<keyword evidence="3" id="KW-1185">Reference proteome</keyword>
<name>A0A9N7NPS9_STRHE</name>
<evidence type="ECO:0000313" key="3">
    <source>
        <dbReference type="Proteomes" id="UP001153555"/>
    </source>
</evidence>
<evidence type="ECO:0000256" key="1">
    <source>
        <dbReference type="SAM" id="MobiDB-lite"/>
    </source>
</evidence>
<evidence type="ECO:0000313" key="2">
    <source>
        <dbReference type="EMBL" id="CAA0833917.1"/>
    </source>
</evidence>
<dbReference type="PANTHER" id="PTHR46929:SF4">
    <property type="entry name" value="MYB_SANT-LIKE DOMAIN-CONTAINING PROTEIN"/>
    <property type="match status" value="1"/>
</dbReference>
<dbReference type="EMBL" id="CACSLK010027842">
    <property type="protein sequence ID" value="CAA0833917.1"/>
    <property type="molecule type" value="Genomic_DNA"/>
</dbReference>
<dbReference type="Proteomes" id="UP001153555">
    <property type="component" value="Unassembled WGS sequence"/>
</dbReference>
<feature type="region of interest" description="Disordered" evidence="1">
    <location>
        <begin position="94"/>
        <end position="113"/>
    </location>
</feature>
<proteinExistence type="predicted"/>
<dbReference type="AlphaFoldDB" id="A0A9N7NPS9"/>
<protein>
    <submittedName>
        <fullName evidence="2">Uncharacterized protein</fullName>
    </submittedName>
</protein>
<gene>
    <name evidence="2" type="ORF">SHERM_29173</name>
</gene>
<comment type="caution">
    <text evidence="2">The sequence shown here is derived from an EMBL/GenBank/DDBJ whole genome shotgun (WGS) entry which is preliminary data.</text>
</comment>
<reference evidence="2" key="1">
    <citation type="submission" date="2019-12" db="EMBL/GenBank/DDBJ databases">
        <authorList>
            <person name="Scholes J."/>
        </authorList>
    </citation>
    <scope>NUCLEOTIDE SEQUENCE</scope>
</reference>
<sequence length="215" mass="24325">MSGFAWNPTTKQWDAEPQTKPKAATLRFLYGNDRATCEDAETAFEMSKRRASSTENLFTTTIDEVDNPVSENKVVLENNWNSIDVENDIFSLSTQHGSKGANTRASSKKRKKKDAIKDKASEFEIMKGTIDNVATALREGNELFKDMYSRKVPSIYGEETWALINECGFESNLLTDICCYLMNDTDKLRCVVQCPSEARKDFIMRMMFGPSNPPL</sequence>
<dbReference type="PANTHER" id="PTHR46929">
    <property type="entry name" value="EXPRESSED PROTEIN"/>
    <property type="match status" value="1"/>
</dbReference>